<comment type="caution">
    <text evidence="2">The sequence shown here is derived from an EMBL/GenBank/DDBJ whole genome shotgun (WGS) entry which is preliminary data.</text>
</comment>
<dbReference type="PANTHER" id="PTHR34075">
    <property type="entry name" value="BLR3430 PROTEIN"/>
    <property type="match status" value="1"/>
</dbReference>
<feature type="domain" description="ChsH2 C-terminal OB-fold" evidence="1">
    <location>
        <begin position="68"/>
        <end position="138"/>
    </location>
</feature>
<evidence type="ECO:0000259" key="1">
    <source>
        <dbReference type="Pfam" id="PF01796"/>
    </source>
</evidence>
<gene>
    <name evidence="2" type="ORF">C7B45_04725</name>
</gene>
<reference evidence="2 3" key="1">
    <citation type="journal article" date="2014" name="BMC Genomics">
        <title>Comparison of environmental and isolate Sulfobacillus genomes reveals diverse carbon, sulfur, nitrogen, and hydrogen metabolisms.</title>
        <authorList>
            <person name="Justice N.B."/>
            <person name="Norman A."/>
            <person name="Brown C.T."/>
            <person name="Singh A."/>
            <person name="Thomas B.C."/>
            <person name="Banfield J.F."/>
        </authorList>
    </citation>
    <scope>NUCLEOTIDE SEQUENCE [LARGE SCALE GENOMIC DNA]</scope>
    <source>
        <strain evidence="2">AMDSBA3</strain>
    </source>
</reference>
<evidence type="ECO:0000313" key="2">
    <source>
        <dbReference type="EMBL" id="PSR22928.1"/>
    </source>
</evidence>
<organism evidence="2 3">
    <name type="scientific">Sulfobacillus acidophilus</name>
    <dbReference type="NCBI Taxonomy" id="53633"/>
    <lineage>
        <taxon>Bacteria</taxon>
        <taxon>Bacillati</taxon>
        <taxon>Bacillota</taxon>
        <taxon>Clostridia</taxon>
        <taxon>Eubacteriales</taxon>
        <taxon>Clostridiales Family XVII. Incertae Sedis</taxon>
        <taxon>Sulfobacillus</taxon>
    </lineage>
</organism>
<evidence type="ECO:0000313" key="3">
    <source>
        <dbReference type="Proteomes" id="UP000241848"/>
    </source>
</evidence>
<dbReference type="InterPro" id="IPR052513">
    <property type="entry name" value="Thioester_dehydratase-like"/>
</dbReference>
<proteinExistence type="predicted"/>
<dbReference type="GO" id="GO:0003677">
    <property type="term" value="F:DNA binding"/>
    <property type="evidence" value="ECO:0007669"/>
    <property type="project" value="UniProtKB-KW"/>
</dbReference>
<dbReference type="EMBL" id="PXYV01000010">
    <property type="protein sequence ID" value="PSR22928.1"/>
    <property type="molecule type" value="Genomic_DNA"/>
</dbReference>
<name>A0A2T2WL10_9FIRM</name>
<dbReference type="Proteomes" id="UP000241848">
    <property type="component" value="Unassembled WGS sequence"/>
</dbReference>
<dbReference type="InterPro" id="IPR002878">
    <property type="entry name" value="ChsH2_C"/>
</dbReference>
<keyword evidence="2" id="KW-0238">DNA-binding</keyword>
<accession>A0A2T2WL10</accession>
<sequence>MVVQRDDLLVLGVDWHVHYDHSAGEIVSAFLKGLGNGVIQGRHCPLCGAVWLPPRAYCERCFVATDQWVSVGPGGVLEAFTIVGQKFDNLPEPPYVIAFARLDGSDSSLANFLTMTLGSVEEMAERLAVGQRIRAEFKPESQRQLRITDFHYVLA</sequence>
<dbReference type="AlphaFoldDB" id="A0A2T2WL10"/>
<protein>
    <submittedName>
        <fullName evidence="2">DNA-binding protein</fullName>
    </submittedName>
</protein>
<dbReference type="Gene3D" id="6.10.30.10">
    <property type="match status" value="1"/>
</dbReference>
<dbReference type="SUPFAM" id="SSF50249">
    <property type="entry name" value="Nucleic acid-binding proteins"/>
    <property type="match status" value="1"/>
</dbReference>
<dbReference type="Pfam" id="PF01796">
    <property type="entry name" value="OB_ChsH2_C"/>
    <property type="match status" value="1"/>
</dbReference>
<dbReference type="InterPro" id="IPR012340">
    <property type="entry name" value="NA-bd_OB-fold"/>
</dbReference>
<dbReference type="PANTHER" id="PTHR34075:SF4">
    <property type="entry name" value="DUF35 DOMAIN-CONTAINING PROTEIN"/>
    <property type="match status" value="1"/>
</dbReference>